<keyword evidence="2" id="KW-1185">Reference proteome</keyword>
<dbReference type="SUPFAM" id="SSF46955">
    <property type="entry name" value="Putative DNA-binding domain"/>
    <property type="match status" value="1"/>
</dbReference>
<organism evidence="1 2">
    <name type="scientific">Simiduia curdlanivorans</name>
    <dbReference type="NCBI Taxonomy" id="1492769"/>
    <lineage>
        <taxon>Bacteria</taxon>
        <taxon>Pseudomonadati</taxon>
        <taxon>Pseudomonadota</taxon>
        <taxon>Gammaproteobacteria</taxon>
        <taxon>Cellvibrionales</taxon>
        <taxon>Cellvibrionaceae</taxon>
        <taxon>Simiduia</taxon>
    </lineage>
</organism>
<evidence type="ECO:0000313" key="2">
    <source>
        <dbReference type="Proteomes" id="UP001595840"/>
    </source>
</evidence>
<dbReference type="RefSeq" id="WP_290261169.1">
    <property type="nucleotide sequence ID" value="NZ_JAUFQG010000004.1"/>
</dbReference>
<dbReference type="Proteomes" id="UP001595840">
    <property type="component" value="Unassembled WGS sequence"/>
</dbReference>
<accession>A0ABV8V822</accession>
<gene>
    <name evidence="1" type="ORF">ACFOX3_13880</name>
</gene>
<protein>
    <submittedName>
        <fullName evidence="1">Uncharacterized protein</fullName>
    </submittedName>
</protein>
<reference evidence="2" key="1">
    <citation type="journal article" date="2019" name="Int. J. Syst. Evol. Microbiol.">
        <title>The Global Catalogue of Microorganisms (GCM) 10K type strain sequencing project: providing services to taxonomists for standard genome sequencing and annotation.</title>
        <authorList>
            <consortium name="The Broad Institute Genomics Platform"/>
            <consortium name="The Broad Institute Genome Sequencing Center for Infectious Disease"/>
            <person name="Wu L."/>
            <person name="Ma J."/>
        </authorList>
    </citation>
    <scope>NUCLEOTIDE SEQUENCE [LARGE SCALE GENOMIC DNA]</scope>
    <source>
        <strain evidence="2">CECT 8570</strain>
    </source>
</reference>
<evidence type="ECO:0000313" key="1">
    <source>
        <dbReference type="EMBL" id="MFC4363400.1"/>
    </source>
</evidence>
<name>A0ABV8V822_9GAMM</name>
<proteinExistence type="predicted"/>
<comment type="caution">
    <text evidence="1">The sequence shown here is derived from an EMBL/GenBank/DDBJ whole genome shotgun (WGS) entry which is preliminary data.</text>
</comment>
<dbReference type="EMBL" id="JBHSCX010000020">
    <property type="protein sequence ID" value="MFC4363400.1"/>
    <property type="molecule type" value="Genomic_DNA"/>
</dbReference>
<dbReference type="InterPro" id="IPR009061">
    <property type="entry name" value="DNA-bd_dom_put_sf"/>
</dbReference>
<sequence>MEVLHMNQRQLANRWGVSEACLERWHSEGIGPQLLKLRGRVQQIRFAPSA</sequence>